<reference evidence="3 4" key="1">
    <citation type="submission" date="2018-05" db="EMBL/GenBank/DDBJ databases">
        <title>Marinifilum breve JC075T sp. nov., a marine bacterium isolated from Yongle Blue Hole in the South China Sea.</title>
        <authorList>
            <person name="Fu T."/>
        </authorList>
    </citation>
    <scope>NUCLEOTIDE SEQUENCE [LARGE SCALE GENOMIC DNA]</scope>
    <source>
        <strain evidence="3 4">JC075</strain>
    </source>
</reference>
<dbReference type="Pfam" id="PF12158">
    <property type="entry name" value="DUF3592"/>
    <property type="match status" value="1"/>
</dbReference>
<protein>
    <recommendedName>
        <fullName evidence="2">DUF3592 domain-containing protein</fullName>
    </recommendedName>
</protein>
<keyword evidence="1" id="KW-0472">Membrane</keyword>
<dbReference type="RefSeq" id="WP_110359923.1">
    <property type="nucleotide sequence ID" value="NZ_QFLI01000002.1"/>
</dbReference>
<dbReference type="OrthoDB" id="1119055at2"/>
<keyword evidence="1" id="KW-0812">Transmembrane</keyword>
<proteinExistence type="predicted"/>
<feature type="transmembrane region" description="Helical" evidence="1">
    <location>
        <begin position="7"/>
        <end position="24"/>
    </location>
</feature>
<name>A0A2V4A0N9_9BACT</name>
<dbReference type="Proteomes" id="UP000248079">
    <property type="component" value="Unassembled WGS sequence"/>
</dbReference>
<organism evidence="3 4">
    <name type="scientific">Marinifilum breve</name>
    <dbReference type="NCBI Taxonomy" id="2184082"/>
    <lineage>
        <taxon>Bacteria</taxon>
        <taxon>Pseudomonadati</taxon>
        <taxon>Bacteroidota</taxon>
        <taxon>Bacteroidia</taxon>
        <taxon>Marinilabiliales</taxon>
        <taxon>Marinifilaceae</taxon>
    </lineage>
</organism>
<comment type="caution">
    <text evidence="3">The sequence shown here is derived from an EMBL/GenBank/DDBJ whole genome shotgun (WGS) entry which is preliminary data.</text>
</comment>
<evidence type="ECO:0000313" key="3">
    <source>
        <dbReference type="EMBL" id="PXY02289.1"/>
    </source>
</evidence>
<dbReference type="AlphaFoldDB" id="A0A2V4A0N9"/>
<dbReference type="EMBL" id="QFLI01000002">
    <property type="protein sequence ID" value="PXY02289.1"/>
    <property type="molecule type" value="Genomic_DNA"/>
</dbReference>
<gene>
    <name evidence="3" type="ORF">DF185_06485</name>
</gene>
<keyword evidence="1" id="KW-1133">Transmembrane helix</keyword>
<evidence type="ECO:0000259" key="2">
    <source>
        <dbReference type="Pfam" id="PF12158"/>
    </source>
</evidence>
<evidence type="ECO:0000256" key="1">
    <source>
        <dbReference type="SAM" id="Phobius"/>
    </source>
</evidence>
<keyword evidence="4" id="KW-1185">Reference proteome</keyword>
<accession>A0A2V4A0N9</accession>
<feature type="transmembrane region" description="Helical" evidence="1">
    <location>
        <begin position="105"/>
        <end position="123"/>
    </location>
</feature>
<sequence length="149" mass="17413">MKITGFRFFIITALILLIPIYSNWRLLLDGDKTEGIVIKTSKDNMGQLYSIYSIIQYEVKDKTYQLKGLENVEYPLGKNFTILFDPDNPHDAILYNFKGIYFNRSTSVAIVMFVLWVAFYLSFSPKSDKRRSQREKFKSNGKFSSHQLN</sequence>
<evidence type="ECO:0000313" key="4">
    <source>
        <dbReference type="Proteomes" id="UP000248079"/>
    </source>
</evidence>
<dbReference type="InterPro" id="IPR021994">
    <property type="entry name" value="DUF3592"/>
</dbReference>
<feature type="domain" description="DUF3592" evidence="2">
    <location>
        <begin position="33"/>
        <end position="96"/>
    </location>
</feature>